<sequence>MVFRRLFRGTRRTNCIAVTIVGVLLAGCQTDGATSSATVPDGTSPPAAQATPATDIALAFEPVVGIPEDRATILATELGAGAAQMHLPITGRDKPDVRFRIKGYFSAVTEGRSTRVSYIWDIFDTTGARVHRIAGAETVPAALPDPWSGIPDETLETIARATAEGLRQWIDQGAPTTAVAGDPMPAGATASLEPVSTAGTRAGLTETRTIATGGANRIPDAATATLRQSSQSQTTAAQLPVPPRFTYFLTEVSGATGDGAKALAHSLSEQLEAAGGARVATRDDAEYLISGEATIAPPVSGNQVVAIIWSVADTEGNALGSVRQIAQFAQGSLDDAWGSSAETAAASAASGVLALMPQ</sequence>
<keyword evidence="2" id="KW-1185">Reference proteome</keyword>
<dbReference type="RefSeq" id="WP_378758832.1">
    <property type="nucleotide sequence ID" value="NZ_JBHRTC010000002.1"/>
</dbReference>
<proteinExistence type="predicted"/>
<organism evidence="1 2">
    <name type="scientific">Microbaculum marinum</name>
    <dbReference type="NCBI Taxonomy" id="1764581"/>
    <lineage>
        <taxon>Bacteria</taxon>
        <taxon>Pseudomonadati</taxon>
        <taxon>Pseudomonadota</taxon>
        <taxon>Alphaproteobacteria</taxon>
        <taxon>Hyphomicrobiales</taxon>
        <taxon>Tepidamorphaceae</taxon>
        <taxon>Microbaculum</taxon>
    </lineage>
</organism>
<dbReference type="Proteomes" id="UP001378188">
    <property type="component" value="Unassembled WGS sequence"/>
</dbReference>
<dbReference type="PROSITE" id="PS51257">
    <property type="entry name" value="PROKAR_LIPOPROTEIN"/>
    <property type="match status" value="1"/>
</dbReference>
<evidence type="ECO:0000313" key="1">
    <source>
        <dbReference type="EMBL" id="MEJ8572228.1"/>
    </source>
</evidence>
<dbReference type="EMBL" id="JAZHOF010000004">
    <property type="protein sequence ID" value="MEJ8572228.1"/>
    <property type="molecule type" value="Genomic_DNA"/>
</dbReference>
<accession>A0AAW9RPI0</accession>
<reference evidence="1 2" key="1">
    <citation type="submission" date="2024-02" db="EMBL/GenBank/DDBJ databases">
        <title>Genome analysis and characterization of Microbaculum marinisediminis sp. nov., isolated from marine sediment.</title>
        <authorList>
            <person name="Du Z.-J."/>
            <person name="Ye Y.-Q."/>
            <person name="Zhang Z.-R."/>
            <person name="Yuan S.-M."/>
            <person name="Zhang X.-Y."/>
        </authorList>
    </citation>
    <scope>NUCLEOTIDE SEQUENCE [LARGE SCALE GENOMIC DNA]</scope>
    <source>
        <strain evidence="1 2">SDUM1044001</strain>
    </source>
</reference>
<dbReference type="AlphaFoldDB" id="A0AAW9RPI0"/>
<evidence type="ECO:0000313" key="2">
    <source>
        <dbReference type="Proteomes" id="UP001378188"/>
    </source>
</evidence>
<name>A0AAW9RPI0_9HYPH</name>
<comment type="caution">
    <text evidence="1">The sequence shown here is derived from an EMBL/GenBank/DDBJ whole genome shotgun (WGS) entry which is preliminary data.</text>
</comment>
<protein>
    <submittedName>
        <fullName evidence="1">Uncharacterized protein</fullName>
    </submittedName>
</protein>
<gene>
    <name evidence="1" type="ORF">V3328_12135</name>
</gene>